<dbReference type="PROSITE" id="PS51781">
    <property type="entry name" value="SH3B"/>
    <property type="match status" value="2"/>
</dbReference>
<dbReference type="PANTHER" id="PTHR34408">
    <property type="entry name" value="FAMILY PROTEIN, PUTATIVE-RELATED"/>
    <property type="match status" value="1"/>
</dbReference>
<dbReference type="InterPro" id="IPR052354">
    <property type="entry name" value="Cell_Wall_Dynamics_Protein"/>
</dbReference>
<feature type="signal peptide" evidence="1">
    <location>
        <begin position="1"/>
        <end position="25"/>
    </location>
</feature>
<dbReference type="Proteomes" id="UP000824128">
    <property type="component" value="Unassembled WGS sequence"/>
</dbReference>
<dbReference type="EMBL" id="DVNZ01000176">
    <property type="protein sequence ID" value="HIU94626.1"/>
    <property type="molecule type" value="Genomic_DNA"/>
</dbReference>
<evidence type="ECO:0000313" key="3">
    <source>
        <dbReference type="EMBL" id="HIU94626.1"/>
    </source>
</evidence>
<comment type="caution">
    <text evidence="3">The sequence shown here is derived from an EMBL/GenBank/DDBJ whole genome shotgun (WGS) entry which is preliminary data.</text>
</comment>
<dbReference type="Pfam" id="PF08239">
    <property type="entry name" value="SH3_3"/>
    <property type="match status" value="2"/>
</dbReference>
<feature type="domain" description="SH3b" evidence="2">
    <location>
        <begin position="446"/>
        <end position="513"/>
    </location>
</feature>
<name>A0A9D1N488_9FIRM</name>
<dbReference type="Gene3D" id="2.30.30.40">
    <property type="entry name" value="SH3 Domains"/>
    <property type="match status" value="2"/>
</dbReference>
<dbReference type="Gene3D" id="2.60.40.10">
    <property type="entry name" value="Immunoglobulins"/>
    <property type="match status" value="1"/>
</dbReference>
<reference evidence="3" key="1">
    <citation type="submission" date="2020-10" db="EMBL/GenBank/DDBJ databases">
        <authorList>
            <person name="Gilroy R."/>
        </authorList>
    </citation>
    <scope>NUCLEOTIDE SEQUENCE</scope>
    <source>
        <strain evidence="3">ChiGjej2B2-16831</strain>
    </source>
</reference>
<keyword evidence="1" id="KW-0732">Signal</keyword>
<evidence type="ECO:0000259" key="2">
    <source>
        <dbReference type="PROSITE" id="PS51781"/>
    </source>
</evidence>
<evidence type="ECO:0000256" key="1">
    <source>
        <dbReference type="SAM" id="SignalP"/>
    </source>
</evidence>
<feature type="non-terminal residue" evidence="3">
    <location>
        <position position="614"/>
    </location>
</feature>
<dbReference type="PANTHER" id="PTHR34408:SF1">
    <property type="entry name" value="GLYCOSYL HYDROLASE FAMILY 19 DOMAIN-CONTAINING PROTEIN HI_1415"/>
    <property type="match status" value="1"/>
</dbReference>
<evidence type="ECO:0000313" key="4">
    <source>
        <dbReference type="Proteomes" id="UP000824128"/>
    </source>
</evidence>
<dbReference type="AlphaFoldDB" id="A0A9D1N488"/>
<reference evidence="3" key="2">
    <citation type="journal article" date="2021" name="PeerJ">
        <title>Extensive microbial diversity within the chicken gut microbiome revealed by metagenomics and culture.</title>
        <authorList>
            <person name="Gilroy R."/>
            <person name="Ravi A."/>
            <person name="Getino M."/>
            <person name="Pursley I."/>
            <person name="Horton D.L."/>
            <person name="Alikhan N.F."/>
            <person name="Baker D."/>
            <person name="Gharbi K."/>
            <person name="Hall N."/>
            <person name="Watson M."/>
            <person name="Adriaenssens E.M."/>
            <person name="Foster-Nyarko E."/>
            <person name="Jarju S."/>
            <person name="Secka A."/>
            <person name="Antonio M."/>
            <person name="Oren A."/>
            <person name="Chaudhuri R.R."/>
            <person name="La Ragione R."/>
            <person name="Hildebrand F."/>
            <person name="Pallen M.J."/>
        </authorList>
    </citation>
    <scope>NUCLEOTIDE SEQUENCE</scope>
    <source>
        <strain evidence="3">ChiGjej2B2-16831</strain>
    </source>
</reference>
<accession>A0A9D1N488</accession>
<dbReference type="InterPro" id="IPR013783">
    <property type="entry name" value="Ig-like_fold"/>
</dbReference>
<dbReference type="SUPFAM" id="SSF50939">
    <property type="entry name" value="Sialidases"/>
    <property type="match status" value="1"/>
</dbReference>
<dbReference type="InterPro" id="IPR036278">
    <property type="entry name" value="Sialidase_sf"/>
</dbReference>
<proteinExistence type="predicted"/>
<protein>
    <submittedName>
        <fullName evidence="3">SH3 domain-containing protein</fullName>
    </submittedName>
</protein>
<feature type="domain" description="SH3b" evidence="2">
    <location>
        <begin position="526"/>
        <end position="595"/>
    </location>
</feature>
<gene>
    <name evidence="3" type="ORF">IAD24_05635</name>
</gene>
<dbReference type="SMART" id="SM00287">
    <property type="entry name" value="SH3b"/>
    <property type="match status" value="2"/>
</dbReference>
<feature type="chain" id="PRO_5038712899" evidence="1">
    <location>
        <begin position="26"/>
        <end position="614"/>
    </location>
</feature>
<dbReference type="InterPro" id="IPR003646">
    <property type="entry name" value="SH3-like_bac-type"/>
</dbReference>
<sequence>MNRRRGLSLLLALAMLLTAMPFVGAAAAQGDVAEATYIRNDTGDAVTAYQKGEDGSSVAEAGTFDADAVWAYLGEETIAEKVYYKASDGSAEKYVEKVEGIASITHKLEVAGGGSFEQGEAHAVTATVKEGGTDVTADYTVKYKVNENEAAAEAPSLIDAGSYTVVVTAERAGYATLQSTVTVEIKAPAPSPEPMPAITVTGDGTFPYDGKAHAVTATVENGEGYTVFYSTDGGKNWTTVVPSLTEPGKLTIQVKATKSGETDVFMEGSVTLEVTAKPTLLVEAGPFPYDGKAHAVTAKVENGEGYTIEYSTDGGKSWSATAPSRTAVGKTAVKVRATKSGMETLEKDVTLEVTASASSPKMTVNGGTVKYDGRAYTVAVTFTNAKAEDYKIEYSTDNKTWSEKAPGVSEIGSKVTIYVRATPKSGEGETLTGSGVVEIIANTEVKSIATVVNCKNSVNVRAGAGTNTKKIGTAKKGARFECLGKSADGNWYKIQYNSTTVAYIHKDYISVKDETVELPVEVAVSGKIVTVVNCNTSVNVRSGAGTTNSIIGQGKKNAQFTLLATVKVNGATWYKVQYTSAQVGYIHEDYIKVSDAGSGGTTTGHIATIVNCNH</sequence>
<organism evidence="3 4">
    <name type="scientific">Candidatus Aphodomorpha intestinavium</name>
    <dbReference type="NCBI Taxonomy" id="2840672"/>
    <lineage>
        <taxon>Bacteria</taxon>
        <taxon>Bacillati</taxon>
        <taxon>Bacillota</taxon>
        <taxon>Clostridia</taxon>
        <taxon>Eubacteriales</taxon>
        <taxon>Candidatus Aphodomorpha</taxon>
    </lineage>
</organism>